<gene>
    <name evidence="8" type="ORF">RS130_22210</name>
</gene>
<dbReference type="PANTHER" id="PTHR20855:SF3">
    <property type="entry name" value="LD03007P"/>
    <property type="match status" value="1"/>
</dbReference>
<dbReference type="InterPro" id="IPR005744">
    <property type="entry name" value="Hy-lIII"/>
</dbReference>
<dbReference type="InterPro" id="IPR004254">
    <property type="entry name" value="AdipoR/HlyIII-related"/>
</dbReference>
<evidence type="ECO:0000256" key="6">
    <source>
        <dbReference type="ARBA" id="ARBA00023136"/>
    </source>
</evidence>
<keyword evidence="9" id="KW-1185">Reference proteome</keyword>
<dbReference type="Proteomes" id="UP001247805">
    <property type="component" value="Unassembled WGS sequence"/>
</dbReference>
<name>A0ABU3T1U6_9ALTE</name>
<evidence type="ECO:0000313" key="8">
    <source>
        <dbReference type="EMBL" id="MDU0356236.1"/>
    </source>
</evidence>
<evidence type="ECO:0000313" key="9">
    <source>
        <dbReference type="Proteomes" id="UP001247805"/>
    </source>
</evidence>
<evidence type="ECO:0000256" key="7">
    <source>
        <dbReference type="SAM" id="Phobius"/>
    </source>
</evidence>
<keyword evidence="3" id="KW-1003">Cell membrane</keyword>
<evidence type="ECO:0000256" key="1">
    <source>
        <dbReference type="ARBA" id="ARBA00004651"/>
    </source>
</evidence>
<feature type="transmembrane region" description="Helical" evidence="7">
    <location>
        <begin position="134"/>
        <end position="154"/>
    </location>
</feature>
<dbReference type="PANTHER" id="PTHR20855">
    <property type="entry name" value="ADIPOR/PROGESTIN RECEPTOR-RELATED"/>
    <property type="match status" value="1"/>
</dbReference>
<evidence type="ECO:0000256" key="5">
    <source>
        <dbReference type="ARBA" id="ARBA00022989"/>
    </source>
</evidence>
<dbReference type="NCBIfam" id="TIGR01065">
    <property type="entry name" value="hlyIII"/>
    <property type="match status" value="1"/>
</dbReference>
<organism evidence="8 9">
    <name type="scientific">Paraglaciecola aquimarina</name>
    <dbReference type="NCBI Taxonomy" id="1235557"/>
    <lineage>
        <taxon>Bacteria</taxon>
        <taxon>Pseudomonadati</taxon>
        <taxon>Pseudomonadota</taxon>
        <taxon>Gammaproteobacteria</taxon>
        <taxon>Alteromonadales</taxon>
        <taxon>Alteromonadaceae</taxon>
        <taxon>Paraglaciecola</taxon>
    </lineage>
</organism>
<feature type="transmembrane region" description="Helical" evidence="7">
    <location>
        <begin position="48"/>
        <end position="67"/>
    </location>
</feature>
<feature type="transmembrane region" description="Helical" evidence="7">
    <location>
        <begin position="160"/>
        <end position="181"/>
    </location>
</feature>
<dbReference type="RefSeq" id="WP_316028122.1">
    <property type="nucleotide sequence ID" value="NZ_JAWDIO010000002.1"/>
</dbReference>
<evidence type="ECO:0000256" key="4">
    <source>
        <dbReference type="ARBA" id="ARBA00022692"/>
    </source>
</evidence>
<evidence type="ECO:0000256" key="3">
    <source>
        <dbReference type="ARBA" id="ARBA00022475"/>
    </source>
</evidence>
<comment type="caution">
    <text evidence="8">The sequence shown here is derived from an EMBL/GenBank/DDBJ whole genome shotgun (WGS) entry which is preliminary data.</text>
</comment>
<comment type="subcellular location">
    <subcellularLocation>
        <location evidence="1">Cell membrane</location>
        <topology evidence="1">Multi-pass membrane protein</topology>
    </subcellularLocation>
</comment>
<keyword evidence="4 7" id="KW-0812">Transmembrane</keyword>
<reference evidence="8 9" key="1">
    <citation type="submission" date="2023-10" db="EMBL/GenBank/DDBJ databases">
        <title>Glaciecola aquimarina strain GGW-M5 nov., isolated from a coastal seawater.</title>
        <authorList>
            <person name="Bayburt H."/>
            <person name="Kim J.M."/>
            <person name="Choi B.J."/>
            <person name="Jeon C.O."/>
        </authorList>
    </citation>
    <scope>NUCLEOTIDE SEQUENCE [LARGE SCALE GENOMIC DNA]</scope>
    <source>
        <strain evidence="8 9">KCTC 32108</strain>
    </source>
</reference>
<keyword evidence="6 7" id="KW-0472">Membrane</keyword>
<feature type="transmembrane region" description="Helical" evidence="7">
    <location>
        <begin position="15"/>
        <end position="36"/>
    </location>
</feature>
<keyword evidence="5 7" id="KW-1133">Transmembrane helix</keyword>
<accession>A0ABU3T1U6</accession>
<proteinExistence type="inferred from homology"/>
<comment type="similarity">
    <text evidence="2">Belongs to the UPF0073 (Hly-III) family.</text>
</comment>
<feature type="transmembrane region" description="Helical" evidence="7">
    <location>
        <begin position="188"/>
        <end position="207"/>
    </location>
</feature>
<dbReference type="Pfam" id="PF03006">
    <property type="entry name" value="HlyIII"/>
    <property type="match status" value="1"/>
</dbReference>
<feature type="transmembrane region" description="Helical" evidence="7">
    <location>
        <begin position="105"/>
        <end position="127"/>
    </location>
</feature>
<protein>
    <submittedName>
        <fullName evidence="8">Hemolysin III family protein</fullName>
    </submittedName>
</protein>
<dbReference type="EMBL" id="JAWDIO010000002">
    <property type="protein sequence ID" value="MDU0356236.1"/>
    <property type="molecule type" value="Genomic_DNA"/>
</dbReference>
<evidence type="ECO:0000256" key="2">
    <source>
        <dbReference type="ARBA" id="ARBA00008488"/>
    </source>
</evidence>
<sequence length="210" mass="23382">MIGGFSPPYSNTEEWLSSATHAIGFVMSAIGLVILWMRVDDIYSQVVYSVYCLSMMGMFLSSTLYHGAREPNVKAKLKIVDHSAIYILIAGTYTPFLLLTVGGEVGFLSLLLIWFIAFLGVGFKCLFANRWPKLSLITYLFLGWLAVALIYPLYHSLSAQSFWLLLAGGGCYTVGVIFYVAKSIPYTHAVWHLFVAAGCVCHYFSIYHNA</sequence>